<evidence type="ECO:0000313" key="1">
    <source>
        <dbReference type="EMBL" id="GAJ21045.1"/>
    </source>
</evidence>
<dbReference type="EMBL" id="BARW01035526">
    <property type="protein sequence ID" value="GAJ21045.1"/>
    <property type="molecule type" value="Genomic_DNA"/>
</dbReference>
<comment type="caution">
    <text evidence="1">The sequence shown here is derived from an EMBL/GenBank/DDBJ whole genome shotgun (WGS) entry which is preliminary data.</text>
</comment>
<accession>X1W0Z1</accession>
<gene>
    <name evidence="1" type="ORF">S12H4_55386</name>
</gene>
<organism evidence="1">
    <name type="scientific">marine sediment metagenome</name>
    <dbReference type="NCBI Taxonomy" id="412755"/>
    <lineage>
        <taxon>unclassified sequences</taxon>
        <taxon>metagenomes</taxon>
        <taxon>ecological metagenomes</taxon>
    </lineage>
</organism>
<reference evidence="1" key="1">
    <citation type="journal article" date="2014" name="Front. Microbiol.">
        <title>High frequency of phylogenetically diverse reductive dehalogenase-homologous genes in deep subseafloor sedimentary metagenomes.</title>
        <authorList>
            <person name="Kawai M."/>
            <person name="Futagami T."/>
            <person name="Toyoda A."/>
            <person name="Takaki Y."/>
            <person name="Nishi S."/>
            <person name="Hori S."/>
            <person name="Arai W."/>
            <person name="Tsubouchi T."/>
            <person name="Morono Y."/>
            <person name="Uchiyama I."/>
            <person name="Ito T."/>
            <person name="Fujiyama A."/>
            <person name="Inagaki F."/>
            <person name="Takami H."/>
        </authorList>
    </citation>
    <scope>NUCLEOTIDE SEQUENCE</scope>
    <source>
        <strain evidence="1">Expedition CK06-06</strain>
    </source>
</reference>
<sequence>MVFRCLERNNLIEGFFSSITGLYLKSSEVIYWSYSQKEDKVLPELNEARREFGEIAYYY</sequence>
<protein>
    <submittedName>
        <fullName evidence="1">Uncharacterized protein</fullName>
    </submittedName>
</protein>
<proteinExistence type="predicted"/>
<name>X1W0Z1_9ZZZZ</name>
<dbReference type="AlphaFoldDB" id="X1W0Z1"/>